<dbReference type="EMBL" id="AM920436">
    <property type="protein sequence ID" value="CAP97155.1"/>
    <property type="molecule type" value="Genomic_DNA"/>
</dbReference>
<evidence type="ECO:0000256" key="1">
    <source>
        <dbReference type="SAM" id="MobiDB-lite"/>
    </source>
</evidence>
<dbReference type="VEuPathDB" id="FungiDB:PCH_Pc21g22580"/>
<evidence type="ECO:0000313" key="2">
    <source>
        <dbReference type="EMBL" id="CAP97155.1"/>
    </source>
</evidence>
<gene>
    <name evidence="2" type="ORF">Pc21g22580</name>
    <name evidence="2" type="ORF">PCH_Pc21g22580</name>
</gene>
<dbReference type="HOGENOM" id="CLU_1993377_0_0_1"/>
<accession>B6HNG6</accession>
<dbReference type="Proteomes" id="UP000000724">
    <property type="component" value="Contig Pc00c21"/>
</dbReference>
<protein>
    <submittedName>
        <fullName evidence="2">Uncharacterized protein</fullName>
    </submittedName>
</protein>
<reference evidence="2 3" key="1">
    <citation type="journal article" date="2008" name="Nat. Biotechnol.">
        <title>Genome sequencing and analysis of the filamentous fungus Penicillium chrysogenum.</title>
        <authorList>
            <person name="van den Berg M.A."/>
            <person name="Albang R."/>
            <person name="Albermann K."/>
            <person name="Badger J.H."/>
            <person name="Daran J.-M."/>
            <person name="Driessen A.J.M."/>
            <person name="Garcia-Estrada C."/>
            <person name="Fedorova N.D."/>
            <person name="Harris D.M."/>
            <person name="Heijne W.H.M."/>
            <person name="Joardar V.S."/>
            <person name="Kiel J.A.K.W."/>
            <person name="Kovalchuk A."/>
            <person name="Martin J.F."/>
            <person name="Nierman W.C."/>
            <person name="Nijland J.G."/>
            <person name="Pronk J.T."/>
            <person name="Roubos J.A."/>
            <person name="van der Klei I.J."/>
            <person name="van Peij N.N.M.E."/>
            <person name="Veenhuis M."/>
            <person name="von Doehren H."/>
            <person name="Wagner C."/>
            <person name="Wortman J.R."/>
            <person name="Bovenberg R.A.L."/>
        </authorList>
    </citation>
    <scope>NUCLEOTIDE SEQUENCE [LARGE SCALE GENOMIC DNA]</scope>
    <source>
        <strain evidence="3">ATCC 28089 / DSM 1075 / NRRL 1951 / Wisconsin 54-1255</strain>
    </source>
</reference>
<proteinExistence type="predicted"/>
<feature type="region of interest" description="Disordered" evidence="1">
    <location>
        <begin position="70"/>
        <end position="125"/>
    </location>
</feature>
<evidence type="ECO:0000313" key="3">
    <source>
        <dbReference type="Proteomes" id="UP000000724"/>
    </source>
</evidence>
<feature type="compositionally biased region" description="Basic residues" evidence="1">
    <location>
        <begin position="70"/>
        <end position="79"/>
    </location>
</feature>
<name>B6HNG6_PENRW</name>
<organism evidence="2 3">
    <name type="scientific">Penicillium rubens (strain ATCC 28089 / DSM 1075 / NRRL 1951 / Wisconsin 54-1255)</name>
    <name type="common">Penicillium chrysogenum</name>
    <dbReference type="NCBI Taxonomy" id="500485"/>
    <lineage>
        <taxon>Eukaryota</taxon>
        <taxon>Fungi</taxon>
        <taxon>Dikarya</taxon>
        <taxon>Ascomycota</taxon>
        <taxon>Pezizomycotina</taxon>
        <taxon>Eurotiomycetes</taxon>
        <taxon>Eurotiomycetidae</taxon>
        <taxon>Eurotiales</taxon>
        <taxon>Aspergillaceae</taxon>
        <taxon>Penicillium</taxon>
        <taxon>Penicillium chrysogenum species complex</taxon>
    </lineage>
</organism>
<keyword evidence="3" id="KW-1185">Reference proteome</keyword>
<sequence>MHHVHMHHVHMHHMSDNLGTQIHNMTSMDAWPTYHAHRPSHDCEATQPHNIISLQYNSIISCCLSRHAIPMKKKNKKKNPSNDINEQSSTPPSTPPSIQVHHPSQPTIQVNNPHQSSSQFDPHIR</sequence>
<dbReference type="AlphaFoldDB" id="B6HNG6"/>
<feature type="compositionally biased region" description="Polar residues" evidence="1">
    <location>
        <begin position="102"/>
        <end position="125"/>
    </location>
</feature>